<organism evidence="5 6">
    <name type="scientific">Paramixta manurensis</name>
    <dbReference type="NCBI Taxonomy" id="2740817"/>
    <lineage>
        <taxon>Bacteria</taxon>
        <taxon>Pseudomonadati</taxon>
        <taxon>Pseudomonadota</taxon>
        <taxon>Gammaproteobacteria</taxon>
        <taxon>Enterobacterales</taxon>
        <taxon>Erwiniaceae</taxon>
        <taxon>Paramixta</taxon>
    </lineage>
</organism>
<dbReference type="SUPFAM" id="SSF53850">
    <property type="entry name" value="Periplasmic binding protein-like II"/>
    <property type="match status" value="1"/>
</dbReference>
<dbReference type="InterPro" id="IPR032791">
    <property type="entry name" value="YhfZ_C"/>
</dbReference>
<dbReference type="Gene3D" id="3.40.190.10">
    <property type="entry name" value="Periplasmic binding protein-like II"/>
    <property type="match status" value="2"/>
</dbReference>
<feature type="domain" description="HTH gntR-type" evidence="4">
    <location>
        <begin position="1"/>
        <end position="60"/>
    </location>
</feature>
<dbReference type="EMBL" id="CP054212">
    <property type="protein sequence ID" value="QKJ87645.1"/>
    <property type="molecule type" value="Genomic_DNA"/>
</dbReference>
<protein>
    <submittedName>
        <fullName evidence="5">GntR family transcriptional regulator</fullName>
    </submittedName>
</protein>
<proteinExistence type="predicted"/>
<accession>A0A6M8UAF7</accession>
<evidence type="ECO:0000313" key="5">
    <source>
        <dbReference type="EMBL" id="QKJ87645.1"/>
    </source>
</evidence>
<keyword evidence="2" id="KW-0238">DNA-binding</keyword>
<dbReference type="InterPro" id="IPR036388">
    <property type="entry name" value="WH-like_DNA-bd_sf"/>
</dbReference>
<evidence type="ECO:0000259" key="4">
    <source>
        <dbReference type="PROSITE" id="PS50949"/>
    </source>
</evidence>
<evidence type="ECO:0000256" key="1">
    <source>
        <dbReference type="ARBA" id="ARBA00023015"/>
    </source>
</evidence>
<evidence type="ECO:0000256" key="2">
    <source>
        <dbReference type="ARBA" id="ARBA00023125"/>
    </source>
</evidence>
<dbReference type="AlphaFoldDB" id="A0A6M8UAF7"/>
<reference evidence="5 6" key="1">
    <citation type="submission" date="2020-06" db="EMBL/GenBank/DDBJ databases">
        <title>Genome sequence of Paramixta manurensis strain PD-1.</title>
        <authorList>
            <person name="Lee C.W."/>
            <person name="Kim J."/>
        </authorList>
    </citation>
    <scope>NUCLEOTIDE SEQUENCE [LARGE SCALE GENOMIC DNA]</scope>
    <source>
        <strain evidence="5 6">PD-1</strain>
    </source>
</reference>
<dbReference type="SMART" id="SM00345">
    <property type="entry name" value="HTH_GNTR"/>
    <property type="match status" value="1"/>
</dbReference>
<dbReference type="KEGG" id="pmak:PMPD1_2706"/>
<dbReference type="SUPFAM" id="SSF46785">
    <property type="entry name" value="Winged helix' DNA-binding domain"/>
    <property type="match status" value="1"/>
</dbReference>
<dbReference type="InterPro" id="IPR036390">
    <property type="entry name" value="WH_DNA-bd_sf"/>
</dbReference>
<evidence type="ECO:0000256" key="3">
    <source>
        <dbReference type="ARBA" id="ARBA00023163"/>
    </source>
</evidence>
<dbReference type="Gene3D" id="1.10.10.10">
    <property type="entry name" value="Winged helix-like DNA-binding domain superfamily/Winged helix DNA-binding domain"/>
    <property type="match status" value="1"/>
</dbReference>
<dbReference type="GO" id="GO:0003677">
    <property type="term" value="F:DNA binding"/>
    <property type="evidence" value="ECO:0007669"/>
    <property type="project" value="UniProtKB-KW"/>
</dbReference>
<evidence type="ECO:0000313" key="6">
    <source>
        <dbReference type="Proteomes" id="UP000505325"/>
    </source>
</evidence>
<dbReference type="GO" id="GO:0003700">
    <property type="term" value="F:DNA-binding transcription factor activity"/>
    <property type="evidence" value="ECO:0007669"/>
    <property type="project" value="InterPro"/>
</dbReference>
<dbReference type="InterPro" id="IPR000524">
    <property type="entry name" value="Tscrpt_reg_HTH_GntR"/>
</dbReference>
<keyword evidence="3" id="KW-0804">Transcription</keyword>
<sequence>MVARIILERKPGERLPNIGELRTAIGVGAGTIQKALLELQNDKLVVLASKQRQGTFIVEKNIGGLWAISGQPPLSVIMPLPLSWEFQGMATGLRDALDQHNIPSYFVFGHGSAQRSRAIASALSFVAVMSAHAANALVTKTPQLCIHSILTPGSYYAAGSVIVVARVPRDQLPKNPRVGIDRHSLDHVALTQIEFPDNNYVDVSYAHIPAALINGVCDVAVWHHSALGLSLNHQELITWPLSEHNASLLTNEMFSAALVIAKDNAITRAVLDDISLREVLAVQQQVVSGKRLPSY</sequence>
<keyword evidence="1" id="KW-0805">Transcription regulation</keyword>
<gene>
    <name evidence="5" type="ORF">PMPD1_2706</name>
</gene>
<dbReference type="Pfam" id="PF14503">
    <property type="entry name" value="YhfZ_C"/>
    <property type="match status" value="1"/>
</dbReference>
<keyword evidence="6" id="KW-1185">Reference proteome</keyword>
<dbReference type="PROSITE" id="PS50949">
    <property type="entry name" value="HTH_GNTR"/>
    <property type="match status" value="1"/>
</dbReference>
<dbReference type="Pfam" id="PF00392">
    <property type="entry name" value="GntR"/>
    <property type="match status" value="1"/>
</dbReference>
<dbReference type="Proteomes" id="UP000505325">
    <property type="component" value="Chromosome"/>
</dbReference>
<name>A0A6M8UAF7_9GAMM</name>